<accession>A0ABT3U2Y0</accession>
<comment type="caution">
    <text evidence="3">The sequence shown here is derived from an EMBL/GenBank/DDBJ whole genome shotgun (WGS) entry which is preliminary data.</text>
</comment>
<dbReference type="InterPro" id="IPR023213">
    <property type="entry name" value="CAT-like_dom_sf"/>
</dbReference>
<feature type="domain" description="Condensation" evidence="2">
    <location>
        <begin position="61"/>
        <end position="191"/>
    </location>
</feature>
<keyword evidence="4" id="KW-1185">Reference proteome</keyword>
<reference evidence="3" key="1">
    <citation type="submission" date="2022-10" db="EMBL/GenBank/DDBJ databases">
        <title>Streptomyces beihaiensis sp. nov., a chitin degrading actinobacterium, isolated from shrimp pond soil.</title>
        <authorList>
            <person name="Xie J."/>
            <person name="Shen N."/>
        </authorList>
    </citation>
    <scope>NUCLEOTIDE SEQUENCE</scope>
    <source>
        <strain evidence="3">GXMU-J5</strain>
    </source>
</reference>
<gene>
    <name evidence="3" type="ORF">OFY01_28685</name>
</gene>
<name>A0ABT3U2Y0_9ACTN</name>
<feature type="compositionally biased region" description="Basic and acidic residues" evidence="1">
    <location>
        <begin position="250"/>
        <end position="266"/>
    </location>
</feature>
<feature type="region of interest" description="Disordered" evidence="1">
    <location>
        <begin position="1"/>
        <end position="65"/>
    </location>
</feature>
<feature type="compositionally biased region" description="Low complexity" evidence="1">
    <location>
        <begin position="119"/>
        <end position="132"/>
    </location>
</feature>
<evidence type="ECO:0000313" key="3">
    <source>
        <dbReference type="EMBL" id="MCX3063669.1"/>
    </source>
</evidence>
<feature type="compositionally biased region" description="Low complexity" evidence="1">
    <location>
        <begin position="695"/>
        <end position="706"/>
    </location>
</feature>
<dbReference type="Gene3D" id="3.30.559.10">
    <property type="entry name" value="Chloramphenicol acetyltransferase-like domain"/>
    <property type="match status" value="2"/>
</dbReference>
<dbReference type="RefSeq" id="WP_266604806.1">
    <property type="nucleotide sequence ID" value="NZ_JAPHNL010000318.1"/>
</dbReference>
<feature type="region of interest" description="Disordered" evidence="1">
    <location>
        <begin position="116"/>
        <end position="140"/>
    </location>
</feature>
<evidence type="ECO:0000256" key="1">
    <source>
        <dbReference type="SAM" id="MobiDB-lite"/>
    </source>
</evidence>
<feature type="compositionally biased region" description="Low complexity" evidence="1">
    <location>
        <begin position="41"/>
        <end position="53"/>
    </location>
</feature>
<dbReference type="PANTHER" id="PTHR45527">
    <property type="entry name" value="NONRIBOSOMAL PEPTIDE SYNTHETASE"/>
    <property type="match status" value="1"/>
</dbReference>
<dbReference type="SUPFAM" id="SSF52777">
    <property type="entry name" value="CoA-dependent acyltransferases"/>
    <property type="match status" value="3"/>
</dbReference>
<protein>
    <submittedName>
        <fullName evidence="3">Condensation domain-containing protein</fullName>
    </submittedName>
</protein>
<dbReference type="PANTHER" id="PTHR45527:SF1">
    <property type="entry name" value="FATTY ACID SYNTHASE"/>
    <property type="match status" value="1"/>
</dbReference>
<feature type="domain" description="Condensation" evidence="2">
    <location>
        <begin position="246"/>
        <end position="687"/>
    </location>
</feature>
<dbReference type="Proteomes" id="UP001163064">
    <property type="component" value="Unassembled WGS sequence"/>
</dbReference>
<feature type="compositionally biased region" description="Acidic residues" evidence="1">
    <location>
        <begin position="216"/>
        <end position="233"/>
    </location>
</feature>
<sequence>MTQDQAHGTPSGADAGAGDQWTGSIPLTEKQRALLRAHRSAAPAGAPAGVPAGAPDPPHSTPFAIELRGPLDERDVRRALARFVARHPLLTARLRHSPDGPPRLDVDPARPPALEHRTAATAPDRPPAAAVRAEARRGVDPEQDGMLRAVLISHGSEHHTLLLVAHRVAVDDEPVAVLLADLCDAYESGGTRTATALTRTTTARPSPALPGADTDSGADFDSDTDSGADTDTDTDARAPGAPAAVPLTPRQRDLLRERRFPDDDGGRHVEQVHWRWQGPLDAERFATAWQSVLQCETVLRAALAPDGEPRVVLHEHAAVEVVRHGADADWDTLKEEDRRRGFDPRVPGLLRATLVDSPSGDGGRVLITFHQVLLDAWSVSVLVREFYRAYLAGGRLPGGERRPDLCDYAHWLARQSTAPAREFWRSVVPTATPANRPALPGPATGASGWGRARVGLERADADRLRAWAAARSTTESGALQAMWALLLYRASGADGPAPVAFAVPVSGRGVALADVERIPGLLTNTLPVIVHVDPRSTVPGLLAELRDRSVDMAAYEWVSLGQICRWTGRGHRHEGDGRRDELVESQLVFDNRPRLSATLRATLAAHGVRVQEPRLSGTALTEFPVTLFACTDDDGGLTLHIVHDRRRLADAEAERLGALCRRLLRELTDVTDESTAVGDIVSGLSRRDLPHMAGPAAPAPRARAAR</sequence>
<dbReference type="Pfam" id="PF00668">
    <property type="entry name" value="Condensation"/>
    <property type="match status" value="2"/>
</dbReference>
<organism evidence="3 4">
    <name type="scientific">Streptomyces beihaiensis</name>
    <dbReference type="NCBI Taxonomy" id="2984495"/>
    <lineage>
        <taxon>Bacteria</taxon>
        <taxon>Bacillati</taxon>
        <taxon>Actinomycetota</taxon>
        <taxon>Actinomycetes</taxon>
        <taxon>Kitasatosporales</taxon>
        <taxon>Streptomycetaceae</taxon>
        <taxon>Streptomyces</taxon>
    </lineage>
</organism>
<evidence type="ECO:0000259" key="2">
    <source>
        <dbReference type="Pfam" id="PF00668"/>
    </source>
</evidence>
<dbReference type="InterPro" id="IPR001242">
    <property type="entry name" value="Condensation_dom"/>
</dbReference>
<feature type="region of interest" description="Disordered" evidence="1">
    <location>
        <begin position="687"/>
        <end position="706"/>
    </location>
</feature>
<dbReference type="Gene3D" id="3.30.559.30">
    <property type="entry name" value="Nonribosomal peptide synthetase, condensation domain"/>
    <property type="match status" value="1"/>
</dbReference>
<proteinExistence type="predicted"/>
<feature type="region of interest" description="Disordered" evidence="1">
    <location>
        <begin position="196"/>
        <end position="266"/>
    </location>
</feature>
<evidence type="ECO:0000313" key="4">
    <source>
        <dbReference type="Proteomes" id="UP001163064"/>
    </source>
</evidence>
<dbReference type="EMBL" id="JAPHNL010000318">
    <property type="protein sequence ID" value="MCX3063669.1"/>
    <property type="molecule type" value="Genomic_DNA"/>
</dbReference>